<gene>
    <name evidence="1" type="ORF">RWD45_18475</name>
</gene>
<keyword evidence="2" id="KW-1185">Reference proteome</keyword>
<organism evidence="1 2">
    <name type="scientific">Paracerasibacillus soli</name>
    <dbReference type="NCBI Taxonomy" id="480284"/>
    <lineage>
        <taxon>Bacteria</taxon>
        <taxon>Bacillati</taxon>
        <taxon>Bacillota</taxon>
        <taxon>Bacilli</taxon>
        <taxon>Bacillales</taxon>
        <taxon>Bacillaceae</taxon>
        <taxon>Paracerasibacillus</taxon>
    </lineage>
</organism>
<dbReference type="EMBL" id="JAWDIQ010000003">
    <property type="protein sequence ID" value="MDY0410171.1"/>
    <property type="molecule type" value="Genomic_DNA"/>
</dbReference>
<name>A0ABU5CWD7_9BACI</name>
<reference evidence="1 2" key="1">
    <citation type="submission" date="2023-10" db="EMBL/GenBank/DDBJ databases">
        <title>Virgibacillus soli CC-YMP-6 genome.</title>
        <authorList>
            <person name="Miliotis G."/>
            <person name="Sengupta P."/>
            <person name="Hameed A."/>
            <person name="Chuvochina M."/>
            <person name="Mcdonagh F."/>
            <person name="Simpson A.C."/>
            <person name="Singh N.K."/>
            <person name="Rekha P.D."/>
            <person name="Raman K."/>
            <person name="Hugenholtz P."/>
            <person name="Venkateswaran K."/>
        </authorList>
    </citation>
    <scope>NUCLEOTIDE SEQUENCE [LARGE SCALE GENOMIC DNA]</scope>
    <source>
        <strain evidence="1 2">CC-YMP-6</strain>
    </source>
</reference>
<evidence type="ECO:0000313" key="2">
    <source>
        <dbReference type="Proteomes" id="UP001275315"/>
    </source>
</evidence>
<evidence type="ECO:0000313" key="1">
    <source>
        <dbReference type="EMBL" id="MDY0410171.1"/>
    </source>
</evidence>
<sequence length="61" mass="7245">MAKENHIPLFGFTNQHRISKGQATMNDFYNEFKRYGFADAYIVHTGWMEIVIVINQNQVFY</sequence>
<accession>A0ABU5CWD7</accession>
<dbReference type="RefSeq" id="WP_320381570.1">
    <property type="nucleotide sequence ID" value="NZ_JAWDIQ010000003.1"/>
</dbReference>
<dbReference type="Proteomes" id="UP001275315">
    <property type="component" value="Unassembled WGS sequence"/>
</dbReference>
<proteinExistence type="predicted"/>
<protein>
    <submittedName>
        <fullName evidence="1">Uncharacterized protein</fullName>
    </submittedName>
</protein>
<comment type="caution">
    <text evidence="1">The sequence shown here is derived from an EMBL/GenBank/DDBJ whole genome shotgun (WGS) entry which is preliminary data.</text>
</comment>